<evidence type="ECO:0000313" key="2">
    <source>
        <dbReference type="Proteomes" id="UP000319383"/>
    </source>
</evidence>
<proteinExistence type="predicted"/>
<dbReference type="Proteomes" id="UP000319383">
    <property type="component" value="Chromosome"/>
</dbReference>
<sequence length="125" mass="14393">MIRSCPQCEVTLSKVWWHGDSEMGYCKHCGVLSLATVCDVAQEEIAYETEFEATAVNDNSSDFLLRLSRLVSDYNVIQLKKMEITSNDRRIVPLGIRTNTVDLHRFMDRVNDLRLTIELRPVNED</sequence>
<dbReference type="AlphaFoldDB" id="A0A517ZMT4"/>
<dbReference type="EMBL" id="CP036276">
    <property type="protein sequence ID" value="QDU43784.1"/>
    <property type="molecule type" value="Genomic_DNA"/>
</dbReference>
<reference evidence="1 2" key="1">
    <citation type="submission" date="2019-02" db="EMBL/GenBank/DDBJ databases">
        <title>Deep-cultivation of Planctomycetes and their phenomic and genomic characterization uncovers novel biology.</title>
        <authorList>
            <person name="Wiegand S."/>
            <person name="Jogler M."/>
            <person name="Boedeker C."/>
            <person name="Pinto D."/>
            <person name="Vollmers J."/>
            <person name="Rivas-Marin E."/>
            <person name="Kohn T."/>
            <person name="Peeters S.H."/>
            <person name="Heuer A."/>
            <person name="Rast P."/>
            <person name="Oberbeckmann S."/>
            <person name="Bunk B."/>
            <person name="Jeske O."/>
            <person name="Meyerdierks A."/>
            <person name="Storesund J.E."/>
            <person name="Kallscheuer N."/>
            <person name="Luecker S."/>
            <person name="Lage O.M."/>
            <person name="Pohl T."/>
            <person name="Merkel B.J."/>
            <person name="Hornburger P."/>
            <person name="Mueller R.-W."/>
            <person name="Bruemmer F."/>
            <person name="Labrenz M."/>
            <person name="Spormann A.M."/>
            <person name="Op den Camp H."/>
            <person name="Overmann J."/>
            <person name="Amann R."/>
            <person name="Jetten M.S.M."/>
            <person name="Mascher T."/>
            <person name="Medema M.H."/>
            <person name="Devos D.P."/>
            <person name="Kaster A.-K."/>
            <person name="Ovreas L."/>
            <person name="Rohde M."/>
            <person name="Galperin M.Y."/>
            <person name="Jogler C."/>
        </authorList>
    </citation>
    <scope>NUCLEOTIDE SEQUENCE [LARGE SCALE GENOMIC DNA]</scope>
    <source>
        <strain evidence="1 2">Mal52</strain>
    </source>
</reference>
<accession>A0A517ZMT4</accession>
<keyword evidence="2" id="KW-1185">Reference proteome</keyword>
<evidence type="ECO:0000313" key="1">
    <source>
        <dbReference type="EMBL" id="QDU43784.1"/>
    </source>
</evidence>
<gene>
    <name evidence="1" type="ORF">Mal52_22600</name>
</gene>
<dbReference type="KEGG" id="sdyn:Mal52_22600"/>
<organism evidence="1 2">
    <name type="scientific">Symmachiella dynata</name>
    <dbReference type="NCBI Taxonomy" id="2527995"/>
    <lineage>
        <taxon>Bacteria</taxon>
        <taxon>Pseudomonadati</taxon>
        <taxon>Planctomycetota</taxon>
        <taxon>Planctomycetia</taxon>
        <taxon>Planctomycetales</taxon>
        <taxon>Planctomycetaceae</taxon>
        <taxon>Symmachiella</taxon>
    </lineage>
</organism>
<protein>
    <submittedName>
        <fullName evidence="1">Uncharacterized protein</fullName>
    </submittedName>
</protein>
<name>A0A517ZMT4_9PLAN</name>